<protein>
    <recommendedName>
        <fullName evidence="11">Acyl-CoA dehydrogenase</fullName>
    </recommendedName>
</protein>
<gene>
    <name evidence="9" type="ORF">SAMN05445850_5658</name>
</gene>
<dbReference type="FunFam" id="2.40.110.10:FF:000011">
    <property type="entry name" value="Acyl-CoA dehydrogenase FadE34"/>
    <property type="match status" value="1"/>
</dbReference>
<dbReference type="InterPro" id="IPR052161">
    <property type="entry name" value="Mycobact_Acyl-CoA_DH"/>
</dbReference>
<dbReference type="RefSeq" id="WP_090808786.1">
    <property type="nucleotide sequence ID" value="NZ_FNKX01000002.1"/>
</dbReference>
<dbReference type="InterPro" id="IPR013786">
    <property type="entry name" value="AcylCoA_DH/ox_N"/>
</dbReference>
<evidence type="ECO:0000259" key="7">
    <source>
        <dbReference type="Pfam" id="PF02770"/>
    </source>
</evidence>
<dbReference type="SUPFAM" id="SSF47203">
    <property type="entry name" value="Acyl-CoA dehydrogenase C-terminal domain-like"/>
    <property type="match status" value="1"/>
</dbReference>
<keyword evidence="5" id="KW-0560">Oxidoreductase</keyword>
<feature type="domain" description="Acyl-CoA dehydrogenase/oxidase N-terminal" evidence="8">
    <location>
        <begin position="7"/>
        <end position="121"/>
    </location>
</feature>
<dbReference type="SUPFAM" id="SSF56645">
    <property type="entry name" value="Acyl-CoA dehydrogenase NM domain-like"/>
    <property type="match status" value="1"/>
</dbReference>
<dbReference type="GO" id="GO:0050660">
    <property type="term" value="F:flavin adenine dinucleotide binding"/>
    <property type="evidence" value="ECO:0007669"/>
    <property type="project" value="InterPro"/>
</dbReference>
<evidence type="ECO:0000256" key="4">
    <source>
        <dbReference type="ARBA" id="ARBA00022827"/>
    </source>
</evidence>
<dbReference type="Pfam" id="PF00441">
    <property type="entry name" value="Acyl-CoA_dh_1"/>
    <property type="match status" value="1"/>
</dbReference>
<dbReference type="InterPro" id="IPR036250">
    <property type="entry name" value="AcylCo_DH-like_C"/>
</dbReference>
<dbReference type="AlphaFoldDB" id="A0A1H1JTB5"/>
<accession>A0A1H1JTB5</accession>
<dbReference type="InterPro" id="IPR009100">
    <property type="entry name" value="AcylCoA_DH/oxidase_NM_dom_sf"/>
</dbReference>
<keyword evidence="4" id="KW-0274">FAD</keyword>
<dbReference type="InterPro" id="IPR006091">
    <property type="entry name" value="Acyl-CoA_Oxase/DH_mid-dom"/>
</dbReference>
<sequence>MDLKESPADKEFRATVREFVATHLPDDMRERVLNFRHVPREDYVRWQRILAAKGWGAPAWPAQFGGAAWNAAQRNIFDEECFTAGAPRQMPFGLSMVGPVIQKFGTDAQRERFLPRIISMEDWWCQGYSEPGAGSDLASLKTRADRVERDGQPFYVVNGQKIWTSFAQWANWIFCLVRTDGSGRPQEGISFLLIDMSTPGITVRPIRTLDGGHDVNEVFFDNVAVPVSNLVGEEHRGWSIAKYLLGHERTNIAGLGNCKRFMRRLKEIASTERKHGKPLIEDVRFRDRIARVEIDLIAHEWSLLRVVSAETAGRPIGPEASVLKIRGSEIQQELTELIMECAGPYAVPFVSEALEAHWRGETANGELLNALAAHYLDWRKISIYGGSTEVQKNIIAKQALGI</sequence>
<dbReference type="Gene3D" id="1.20.140.10">
    <property type="entry name" value="Butyryl-CoA Dehydrogenase, subunit A, domain 3"/>
    <property type="match status" value="1"/>
</dbReference>
<feature type="domain" description="Acyl-CoA oxidase/dehydrogenase middle" evidence="7">
    <location>
        <begin position="125"/>
        <end position="223"/>
    </location>
</feature>
<keyword evidence="3" id="KW-0285">Flavoprotein</keyword>
<evidence type="ECO:0000256" key="5">
    <source>
        <dbReference type="ARBA" id="ARBA00023002"/>
    </source>
</evidence>
<dbReference type="InterPro" id="IPR009075">
    <property type="entry name" value="AcylCo_DH/oxidase_C"/>
</dbReference>
<evidence type="ECO:0000313" key="9">
    <source>
        <dbReference type="EMBL" id="SDR53291.1"/>
    </source>
</evidence>
<reference evidence="10" key="1">
    <citation type="submission" date="2016-10" db="EMBL/GenBank/DDBJ databases">
        <authorList>
            <person name="Varghese N."/>
            <person name="Submissions S."/>
        </authorList>
    </citation>
    <scope>NUCLEOTIDE SEQUENCE [LARGE SCALE GENOMIC DNA]</scope>
    <source>
        <strain evidence="10">DUS833</strain>
    </source>
</reference>
<dbReference type="Pfam" id="PF02771">
    <property type="entry name" value="Acyl-CoA_dh_N"/>
    <property type="match status" value="1"/>
</dbReference>
<keyword evidence="10" id="KW-1185">Reference proteome</keyword>
<evidence type="ECO:0000259" key="6">
    <source>
        <dbReference type="Pfam" id="PF00441"/>
    </source>
</evidence>
<evidence type="ECO:0000259" key="8">
    <source>
        <dbReference type="Pfam" id="PF02771"/>
    </source>
</evidence>
<proteinExistence type="inferred from homology"/>
<dbReference type="Pfam" id="PF02770">
    <property type="entry name" value="Acyl-CoA_dh_M"/>
    <property type="match status" value="1"/>
</dbReference>
<dbReference type="InterPro" id="IPR046373">
    <property type="entry name" value="Acyl-CoA_Oxase/DH_mid-dom_sf"/>
</dbReference>
<dbReference type="GO" id="GO:0016627">
    <property type="term" value="F:oxidoreductase activity, acting on the CH-CH group of donors"/>
    <property type="evidence" value="ECO:0007669"/>
    <property type="project" value="InterPro"/>
</dbReference>
<dbReference type="EMBL" id="FNKX01000002">
    <property type="protein sequence ID" value="SDR53291.1"/>
    <property type="molecule type" value="Genomic_DNA"/>
</dbReference>
<dbReference type="Gene3D" id="1.10.540.10">
    <property type="entry name" value="Acyl-CoA dehydrogenase/oxidase, N-terminal domain"/>
    <property type="match status" value="1"/>
</dbReference>
<organism evidence="9 10">
    <name type="scientific">Paraburkholderia tuberum</name>
    <dbReference type="NCBI Taxonomy" id="157910"/>
    <lineage>
        <taxon>Bacteria</taxon>
        <taxon>Pseudomonadati</taxon>
        <taxon>Pseudomonadota</taxon>
        <taxon>Betaproteobacteria</taxon>
        <taxon>Burkholderiales</taxon>
        <taxon>Burkholderiaceae</taxon>
        <taxon>Paraburkholderia</taxon>
    </lineage>
</organism>
<evidence type="ECO:0008006" key="11">
    <source>
        <dbReference type="Google" id="ProtNLM"/>
    </source>
</evidence>
<dbReference type="PANTHER" id="PTHR43292:SF3">
    <property type="entry name" value="ACYL-COA DEHYDROGENASE FADE29"/>
    <property type="match status" value="1"/>
</dbReference>
<comment type="similarity">
    <text evidence="2">Belongs to the acyl-CoA dehydrogenase family.</text>
</comment>
<dbReference type="Proteomes" id="UP000199365">
    <property type="component" value="Unassembled WGS sequence"/>
</dbReference>
<dbReference type="Gene3D" id="2.40.110.10">
    <property type="entry name" value="Butyryl-CoA Dehydrogenase, subunit A, domain 2"/>
    <property type="match status" value="1"/>
</dbReference>
<evidence type="ECO:0000256" key="2">
    <source>
        <dbReference type="ARBA" id="ARBA00009347"/>
    </source>
</evidence>
<name>A0A1H1JTB5_9BURK</name>
<feature type="domain" description="Acyl-CoA dehydrogenase/oxidase C-terminal" evidence="6">
    <location>
        <begin position="236"/>
        <end position="399"/>
    </location>
</feature>
<evidence type="ECO:0000313" key="10">
    <source>
        <dbReference type="Proteomes" id="UP000199365"/>
    </source>
</evidence>
<evidence type="ECO:0000256" key="3">
    <source>
        <dbReference type="ARBA" id="ARBA00022630"/>
    </source>
</evidence>
<dbReference type="InterPro" id="IPR037069">
    <property type="entry name" value="AcylCoA_DH/ox_N_sf"/>
</dbReference>
<dbReference type="PANTHER" id="PTHR43292">
    <property type="entry name" value="ACYL-COA DEHYDROGENASE"/>
    <property type="match status" value="1"/>
</dbReference>
<dbReference type="GO" id="GO:0005886">
    <property type="term" value="C:plasma membrane"/>
    <property type="evidence" value="ECO:0007669"/>
    <property type="project" value="TreeGrafter"/>
</dbReference>
<comment type="cofactor">
    <cofactor evidence="1">
        <name>FAD</name>
        <dbReference type="ChEBI" id="CHEBI:57692"/>
    </cofactor>
</comment>
<dbReference type="STRING" id="157910.SAMN05445850_5658"/>
<evidence type="ECO:0000256" key="1">
    <source>
        <dbReference type="ARBA" id="ARBA00001974"/>
    </source>
</evidence>